<protein>
    <submittedName>
        <fullName evidence="2">Putative oxidoreductase</fullName>
    </submittedName>
</protein>
<dbReference type="PRINTS" id="PR00411">
    <property type="entry name" value="PNDRDTASEI"/>
</dbReference>
<dbReference type="GO" id="GO:0005737">
    <property type="term" value="C:cytoplasm"/>
    <property type="evidence" value="ECO:0007669"/>
    <property type="project" value="TreeGrafter"/>
</dbReference>
<evidence type="ECO:0000259" key="1">
    <source>
        <dbReference type="Pfam" id="PF07992"/>
    </source>
</evidence>
<accession>A0A1Y2D5U2</accession>
<proteinExistence type="predicted"/>
<dbReference type="OrthoDB" id="202203at2759"/>
<dbReference type="PANTHER" id="PTHR43735:SF11">
    <property type="entry name" value="HYPOTHETICAL OXIDOREDUCTASE (EUROFUNG)"/>
    <property type="match status" value="1"/>
</dbReference>
<dbReference type="Gene3D" id="3.50.50.60">
    <property type="entry name" value="FAD/NAD(P)-binding domain"/>
    <property type="match status" value="2"/>
</dbReference>
<reference evidence="2 3" key="1">
    <citation type="submission" date="2016-07" db="EMBL/GenBank/DDBJ databases">
        <title>Pervasive Adenine N6-methylation of Active Genes in Fungi.</title>
        <authorList>
            <consortium name="DOE Joint Genome Institute"/>
            <person name="Mondo S.J."/>
            <person name="Dannebaum R.O."/>
            <person name="Kuo R.C."/>
            <person name="Labutti K."/>
            <person name="Haridas S."/>
            <person name="Kuo A."/>
            <person name="Salamov A."/>
            <person name="Ahrendt S.R."/>
            <person name="Lipzen A."/>
            <person name="Sullivan W."/>
            <person name="Andreopoulos W.B."/>
            <person name="Clum A."/>
            <person name="Lindquist E."/>
            <person name="Daum C."/>
            <person name="Ramamoorthy G.K."/>
            <person name="Gryganskyi A."/>
            <person name="Culley D."/>
            <person name="Magnuson J.K."/>
            <person name="James T.Y."/>
            <person name="O'Malley M.A."/>
            <person name="Stajich J.E."/>
            <person name="Spatafora J.W."/>
            <person name="Visel A."/>
            <person name="Grigoriev I.V."/>
        </authorList>
    </citation>
    <scope>NUCLEOTIDE SEQUENCE [LARGE SCALE GENOMIC DNA]</scope>
    <source>
        <strain evidence="2 3">62-1032</strain>
    </source>
</reference>
<name>A0A1Y2D5U2_9BASI</name>
<keyword evidence="3" id="KW-1185">Reference proteome</keyword>
<gene>
    <name evidence="2" type="ORF">BCR35DRAFT_225388</name>
</gene>
<dbReference type="GO" id="GO:0004174">
    <property type="term" value="F:electron-transferring-flavoprotein dehydrogenase activity"/>
    <property type="evidence" value="ECO:0007669"/>
    <property type="project" value="TreeGrafter"/>
</dbReference>
<dbReference type="STRING" id="106004.A0A1Y2D5U2"/>
<sequence length="406" mass="43482">MSTTSTPPALRNVAVVGGSYVGAATAKELIETLPPTHRVVLIEKQERFGHLFAYPRFAIVAGHEHKAFIPTTLPPPHLIVRAAAESISPTSVALDRAVELDGETVQSIDFDALVVATGTKLTPPGTMPGESKQEGIDYLRSIQEDIKQAKKIVILGGGAVGVQMATDLAIVYKGEKDVTVVQSRTLMPRFHPLLHETCMKRFNDLGIKTVLGSRAVVPEGGFAGVKEVKLEDGRTVEADFVIQSTGQIPNSGPLKSLALTAITPSSFIRVKPTFEVAPFAENEQEATKRIFAVGDIADSGAPKAARPGAIQAGVVARNIAALLSGAPSSSFENYTPDPAAIHLTLGVVESIVFRNPPSTDPSKPLETFNGDPTLFWKDDGKLDMGIEGVWERRAPGFVKSEEDYWK</sequence>
<dbReference type="InterPro" id="IPR023753">
    <property type="entry name" value="FAD/NAD-binding_dom"/>
</dbReference>
<dbReference type="Pfam" id="PF07992">
    <property type="entry name" value="Pyr_redox_2"/>
    <property type="match status" value="1"/>
</dbReference>
<dbReference type="InParanoid" id="A0A1Y2D5U2"/>
<comment type="caution">
    <text evidence="2">The sequence shown here is derived from an EMBL/GenBank/DDBJ whole genome shotgun (WGS) entry which is preliminary data.</text>
</comment>
<dbReference type="SUPFAM" id="SSF51905">
    <property type="entry name" value="FAD/NAD(P)-binding domain"/>
    <property type="match status" value="1"/>
</dbReference>
<evidence type="ECO:0000313" key="2">
    <source>
        <dbReference type="EMBL" id="ORY54466.1"/>
    </source>
</evidence>
<dbReference type="GO" id="GO:0050660">
    <property type="term" value="F:flavin adenine dinucleotide binding"/>
    <property type="evidence" value="ECO:0007669"/>
    <property type="project" value="TreeGrafter"/>
</dbReference>
<organism evidence="2 3">
    <name type="scientific">Leucosporidium creatinivorum</name>
    <dbReference type="NCBI Taxonomy" id="106004"/>
    <lineage>
        <taxon>Eukaryota</taxon>
        <taxon>Fungi</taxon>
        <taxon>Dikarya</taxon>
        <taxon>Basidiomycota</taxon>
        <taxon>Pucciniomycotina</taxon>
        <taxon>Microbotryomycetes</taxon>
        <taxon>Leucosporidiales</taxon>
        <taxon>Leucosporidium</taxon>
    </lineage>
</organism>
<dbReference type="PRINTS" id="PR00368">
    <property type="entry name" value="FADPNR"/>
</dbReference>
<evidence type="ECO:0000313" key="3">
    <source>
        <dbReference type="Proteomes" id="UP000193467"/>
    </source>
</evidence>
<dbReference type="PANTHER" id="PTHR43735">
    <property type="entry name" value="APOPTOSIS-INDUCING FACTOR 1"/>
    <property type="match status" value="1"/>
</dbReference>
<dbReference type="Proteomes" id="UP000193467">
    <property type="component" value="Unassembled WGS sequence"/>
</dbReference>
<dbReference type="EMBL" id="MCGR01000097">
    <property type="protein sequence ID" value="ORY54466.1"/>
    <property type="molecule type" value="Genomic_DNA"/>
</dbReference>
<dbReference type="InterPro" id="IPR036188">
    <property type="entry name" value="FAD/NAD-bd_sf"/>
</dbReference>
<feature type="domain" description="FAD/NAD(P)-binding" evidence="1">
    <location>
        <begin position="12"/>
        <end position="304"/>
    </location>
</feature>
<dbReference type="AlphaFoldDB" id="A0A1Y2D5U2"/>